<protein>
    <submittedName>
        <fullName evidence="1">Phosphoribosylaminoimidazole synthetase</fullName>
    </submittedName>
</protein>
<sequence length="320" mass="36911">MTSIPFLETTDAKIAYLVDEKKYFSGDQFDDDVRKSLERLNFHFFLGYARNVDKLRKSGLTNADADPRHVFELVELDRQVSSLLFEFIHAAELNLRRLAVKHFCRNGTPTSYLDESRYLVSSQEFQPRDIVEGILKEVFRYGEDYTVKRLEEEADKRRIDKPRKVHNGNYDLCLDLAKDLPLWSVIDCFSLGQLGKFIMSCDGDLPHKQKTWLQVAEELGMKAGVFSAGIESLSVTRNLVCHHARLWMRPANNSPKKPRVFDKQLRGIDPKSQFFAFANIAHFQPDATAGREALARILDLTQQNELYFYGVTQTSHKPRN</sequence>
<reference evidence="1 2" key="1">
    <citation type="submission" date="2018-06" db="EMBL/GenBank/DDBJ databases">
        <authorList>
            <consortium name="Pathogen Informatics"/>
            <person name="Doyle S."/>
        </authorList>
    </citation>
    <scope>NUCLEOTIDE SEQUENCE [LARGE SCALE GENOMIC DNA]</scope>
    <source>
        <strain evidence="1 2">NCTC11862</strain>
    </source>
</reference>
<name>A0A376CLE6_9CORY</name>
<dbReference type="Pfam" id="PF07751">
    <property type="entry name" value="Abi_2"/>
    <property type="match status" value="1"/>
</dbReference>
<organism evidence="1 2">
    <name type="scientific">Corynebacterium pilosum</name>
    <dbReference type="NCBI Taxonomy" id="35756"/>
    <lineage>
        <taxon>Bacteria</taxon>
        <taxon>Bacillati</taxon>
        <taxon>Actinomycetota</taxon>
        <taxon>Actinomycetes</taxon>
        <taxon>Mycobacteriales</taxon>
        <taxon>Corynebacteriaceae</taxon>
        <taxon>Corynebacterium</taxon>
    </lineage>
</organism>
<dbReference type="Proteomes" id="UP000254467">
    <property type="component" value="Unassembled WGS sequence"/>
</dbReference>
<keyword evidence="2" id="KW-1185">Reference proteome</keyword>
<dbReference type="EMBL" id="UFXQ01000001">
    <property type="protein sequence ID" value="STC69270.1"/>
    <property type="molecule type" value="Genomic_DNA"/>
</dbReference>
<evidence type="ECO:0000313" key="2">
    <source>
        <dbReference type="Proteomes" id="UP000254467"/>
    </source>
</evidence>
<dbReference type="InterPro" id="IPR011664">
    <property type="entry name" value="Abi_system_AbiD/AbiF-like"/>
</dbReference>
<dbReference type="RefSeq" id="WP_018582400.1">
    <property type="nucleotide sequence ID" value="NZ_LDYD01000006.1"/>
</dbReference>
<gene>
    <name evidence="1" type="ORF">NCTC11862_01055</name>
</gene>
<dbReference type="STRING" id="35756.GCA_001044155_01238"/>
<dbReference type="AlphaFoldDB" id="A0A376CLE6"/>
<dbReference type="OrthoDB" id="5363652at2"/>
<proteinExistence type="predicted"/>
<accession>A0A376CLE6</accession>
<evidence type="ECO:0000313" key="1">
    <source>
        <dbReference type="EMBL" id="STC69270.1"/>
    </source>
</evidence>